<dbReference type="EMBL" id="JACHJQ010000003">
    <property type="protein sequence ID" value="MBB4907333.1"/>
    <property type="molecule type" value="Genomic_DNA"/>
</dbReference>
<dbReference type="Proteomes" id="UP000520767">
    <property type="component" value="Unassembled WGS sequence"/>
</dbReference>
<evidence type="ECO:0000313" key="1">
    <source>
        <dbReference type="EMBL" id="MBB4907333.1"/>
    </source>
</evidence>
<accession>A0A7W7VEJ8</accession>
<evidence type="ECO:0000313" key="2">
    <source>
        <dbReference type="Proteomes" id="UP000520767"/>
    </source>
</evidence>
<gene>
    <name evidence="1" type="ORF">FHR82_003553</name>
</gene>
<dbReference type="RefSeq" id="WP_184811422.1">
    <property type="nucleotide sequence ID" value="NZ_JACHJQ010000003.1"/>
</dbReference>
<proteinExistence type="predicted"/>
<name>A0A7W7VEJ8_9PSEU</name>
<dbReference type="AlphaFoldDB" id="A0A7W7VEJ8"/>
<sequence>MYAHPAPAKPCATCGDLTGRCYPSCPGCASAVDGPWLSAWTLLPDPDPEQVADAPSGDYPWTCVDWALRKLRCQGCGGELAAGAPDCVGCAAASSARWELATSTPHEHVLRTAVVALRAPTWHRQAVVSTWRLLLPFVVAGAVPSVAELREVRTQVLAGRYAELAGLETLPLEVPLLPWRRSTVQGELHPEPDQHGTG</sequence>
<keyword evidence="2" id="KW-1185">Reference proteome</keyword>
<comment type="caution">
    <text evidence="1">The sequence shown here is derived from an EMBL/GenBank/DDBJ whole genome shotgun (WGS) entry which is preliminary data.</text>
</comment>
<reference evidence="1 2" key="1">
    <citation type="submission" date="2020-08" db="EMBL/GenBank/DDBJ databases">
        <title>Genomic Encyclopedia of Type Strains, Phase III (KMG-III): the genomes of soil and plant-associated and newly described type strains.</title>
        <authorList>
            <person name="Whitman W."/>
        </authorList>
    </citation>
    <scope>NUCLEOTIDE SEQUENCE [LARGE SCALE GENOMIC DNA]</scope>
    <source>
        <strain evidence="1 2">CECT 8960</strain>
    </source>
</reference>
<organism evidence="1 2">
    <name type="scientific">Actinophytocola algeriensis</name>
    <dbReference type="NCBI Taxonomy" id="1768010"/>
    <lineage>
        <taxon>Bacteria</taxon>
        <taxon>Bacillati</taxon>
        <taxon>Actinomycetota</taxon>
        <taxon>Actinomycetes</taxon>
        <taxon>Pseudonocardiales</taxon>
        <taxon>Pseudonocardiaceae</taxon>
    </lineage>
</organism>
<protein>
    <submittedName>
        <fullName evidence="1">Uncharacterized protein</fullName>
    </submittedName>
</protein>